<protein>
    <submittedName>
        <fullName evidence="1">Uncharacterized protein</fullName>
    </submittedName>
</protein>
<reference evidence="1 2" key="1">
    <citation type="submission" date="2019-07" db="EMBL/GenBank/DDBJ databases">
        <title>Venturia inaequalis Genome Resource.</title>
        <authorList>
            <person name="Lichtner F.J."/>
        </authorList>
    </citation>
    <scope>NUCLEOTIDE SEQUENCE [LARGE SCALE GENOMIC DNA]</scope>
    <source>
        <strain evidence="1 2">DMI_063113</strain>
    </source>
</reference>
<accession>A0A8H3Z2Z9</accession>
<organism evidence="1 2">
    <name type="scientific">Venturia inaequalis</name>
    <name type="common">Apple scab fungus</name>
    <dbReference type="NCBI Taxonomy" id="5025"/>
    <lineage>
        <taxon>Eukaryota</taxon>
        <taxon>Fungi</taxon>
        <taxon>Dikarya</taxon>
        <taxon>Ascomycota</taxon>
        <taxon>Pezizomycotina</taxon>
        <taxon>Dothideomycetes</taxon>
        <taxon>Pleosporomycetidae</taxon>
        <taxon>Venturiales</taxon>
        <taxon>Venturiaceae</taxon>
        <taxon>Venturia</taxon>
    </lineage>
</organism>
<keyword evidence="2" id="KW-1185">Reference proteome</keyword>
<dbReference type="Proteomes" id="UP000490939">
    <property type="component" value="Unassembled WGS sequence"/>
</dbReference>
<sequence length="207" mass="23253">MHQLRREIATDRAEPVYPILDRFHNNQRGTRRGLTSLRKGEASLFQPSDTHIFETMAGTRTTSANIGTVDMRNFTFLTRAWKSVLKNPDFGNKVFSSCNLNARANVGKSKRQQVRQEDDSTLQRNMVIGGANSQDQELSGELADLLVRVHVHVRVFVGKAAPGLCDAVYPVQQADHLDREALFDTDPITQLGRRLYERGNRAAPHAV</sequence>
<dbReference type="AlphaFoldDB" id="A0A8H3Z2Z9"/>
<proteinExistence type="predicted"/>
<evidence type="ECO:0000313" key="2">
    <source>
        <dbReference type="Proteomes" id="UP000490939"/>
    </source>
</evidence>
<evidence type="ECO:0000313" key="1">
    <source>
        <dbReference type="EMBL" id="KAE9978822.1"/>
    </source>
</evidence>
<gene>
    <name evidence="1" type="ORF">EG327_007270</name>
</gene>
<name>A0A8H3Z2Z9_VENIN</name>
<dbReference type="EMBL" id="WNWR01000431">
    <property type="protein sequence ID" value="KAE9978822.1"/>
    <property type="molecule type" value="Genomic_DNA"/>
</dbReference>
<comment type="caution">
    <text evidence="1">The sequence shown here is derived from an EMBL/GenBank/DDBJ whole genome shotgun (WGS) entry which is preliminary data.</text>
</comment>